<evidence type="ECO:0000256" key="6">
    <source>
        <dbReference type="ARBA" id="ARBA00022989"/>
    </source>
</evidence>
<dbReference type="InterPro" id="IPR008166">
    <property type="entry name" value="Glyco_transf_92"/>
</dbReference>
<comment type="subcellular location">
    <subcellularLocation>
        <location evidence="1">Membrane</location>
        <topology evidence="1">Single-pass membrane protein</topology>
    </subcellularLocation>
</comment>
<evidence type="ECO:0000256" key="3">
    <source>
        <dbReference type="ARBA" id="ARBA00022676"/>
    </source>
</evidence>
<dbReference type="EC" id="2.4.1.-" evidence="8"/>
<protein>
    <recommendedName>
        <fullName evidence="8">Glycosyltransferase family 92 protein</fullName>
        <ecNumber evidence="8">2.4.1.-</ecNumber>
    </recommendedName>
</protein>
<dbReference type="GO" id="GO:0016757">
    <property type="term" value="F:glycosyltransferase activity"/>
    <property type="evidence" value="ECO:0007669"/>
    <property type="project" value="UniProtKB-UniRule"/>
</dbReference>
<dbReference type="PANTHER" id="PTHR21461:SF69">
    <property type="entry name" value="GLYCOSYLTRANSFERASE FAMILY 92 PROTEIN"/>
    <property type="match status" value="1"/>
</dbReference>
<keyword evidence="3 8" id="KW-0328">Glycosyltransferase</keyword>
<sequence length="560" mass="62000">MGRKLKAALPATAIFLLFAASLWLHIFRDLLPFAAARFSRKYSTILYSHPVDRFRPNYAVRESIRSLPKLPPQAIAESVLLPDWEALVFLPSSSNSSTFPSGNSGTVSCLFNTGATSPARPAGTGAFRCILPNRLRRTLPFYTPSLVGSSFSAASQSQQDPPREMMRYTRLVYESVSTSNDVIVFAKGINRRQGTSSTVSGLRCVFSPASGGAIVAVTSVSSSAQEVFRCPHPPSANVSASGSLRVSLASGPDASPIPTVADYLSPRAASLGGAAEAARSPRASICACTMAYNVAKFLQEWVAYHAGIGVDRFFLYDNGSEDELEAAVSRLVSEGFNVMIRFWPWPKTQEAGFSHCAVVNRDTCEWMAFIDVDEFVFSPAWFKSDRPNKSMMGSLIKVDPRVGQVSIICLEFGPSGHRAHPHNGVTQGYTCRLRAESRHKSLVRLDAIDVSLLNSIHHFQLADGFYSRWMPIDTIRVNHYKYQAWKEFKIKFRRRVSTYVADWKENMNMGSNDRTPGLGFKPIKPDGWSHMFCEVNDTGLKEATLKWFSVDESHRMIGEK</sequence>
<evidence type="ECO:0000256" key="2">
    <source>
        <dbReference type="ARBA" id="ARBA00007647"/>
    </source>
</evidence>
<evidence type="ECO:0000313" key="10">
    <source>
        <dbReference type="Proteomes" id="UP001327560"/>
    </source>
</evidence>
<evidence type="ECO:0000256" key="5">
    <source>
        <dbReference type="ARBA" id="ARBA00022692"/>
    </source>
</evidence>
<keyword evidence="10" id="KW-1185">Reference proteome</keyword>
<proteinExistence type="inferred from homology"/>
<evidence type="ECO:0000256" key="8">
    <source>
        <dbReference type="RuleBase" id="RU366017"/>
    </source>
</evidence>
<dbReference type="SUPFAM" id="SSF53448">
    <property type="entry name" value="Nucleotide-diphospho-sugar transferases"/>
    <property type="match status" value="1"/>
</dbReference>
<keyword evidence="5" id="KW-0812">Transmembrane</keyword>
<evidence type="ECO:0000256" key="1">
    <source>
        <dbReference type="ARBA" id="ARBA00004167"/>
    </source>
</evidence>
<evidence type="ECO:0000256" key="4">
    <source>
        <dbReference type="ARBA" id="ARBA00022679"/>
    </source>
</evidence>
<keyword evidence="6" id="KW-1133">Transmembrane helix</keyword>
<name>A0AAQ3KH05_9LILI</name>
<keyword evidence="4 8" id="KW-0808">Transferase</keyword>
<comment type="similarity">
    <text evidence="2 8">Belongs to the glycosyltransferase 92 family.</text>
</comment>
<organism evidence="9 10">
    <name type="scientific">Canna indica</name>
    <name type="common">Indian-shot</name>
    <dbReference type="NCBI Taxonomy" id="4628"/>
    <lineage>
        <taxon>Eukaryota</taxon>
        <taxon>Viridiplantae</taxon>
        <taxon>Streptophyta</taxon>
        <taxon>Embryophyta</taxon>
        <taxon>Tracheophyta</taxon>
        <taxon>Spermatophyta</taxon>
        <taxon>Magnoliopsida</taxon>
        <taxon>Liliopsida</taxon>
        <taxon>Zingiberales</taxon>
        <taxon>Cannaceae</taxon>
        <taxon>Canna</taxon>
    </lineage>
</organism>
<keyword evidence="7" id="KW-0472">Membrane</keyword>
<evidence type="ECO:0000313" key="9">
    <source>
        <dbReference type="EMBL" id="WOL05321.1"/>
    </source>
</evidence>
<dbReference type="Proteomes" id="UP001327560">
    <property type="component" value="Chromosome 4"/>
</dbReference>
<dbReference type="GO" id="GO:0005737">
    <property type="term" value="C:cytoplasm"/>
    <property type="evidence" value="ECO:0007669"/>
    <property type="project" value="TreeGrafter"/>
</dbReference>
<dbReference type="EMBL" id="CP136893">
    <property type="protein sequence ID" value="WOL05321.1"/>
    <property type="molecule type" value="Genomic_DNA"/>
</dbReference>
<accession>A0AAQ3KH05</accession>
<dbReference type="Pfam" id="PF01697">
    <property type="entry name" value="Glyco_transf_92"/>
    <property type="match status" value="1"/>
</dbReference>
<reference evidence="9 10" key="1">
    <citation type="submission" date="2023-10" db="EMBL/GenBank/DDBJ databases">
        <title>Chromosome-scale genome assembly provides insights into flower coloration mechanisms of Canna indica.</title>
        <authorList>
            <person name="Li C."/>
        </authorList>
    </citation>
    <scope>NUCLEOTIDE SEQUENCE [LARGE SCALE GENOMIC DNA]</scope>
    <source>
        <tissue evidence="9">Flower</tissue>
    </source>
</reference>
<evidence type="ECO:0000256" key="7">
    <source>
        <dbReference type="ARBA" id="ARBA00023136"/>
    </source>
</evidence>
<dbReference type="GO" id="GO:0016020">
    <property type="term" value="C:membrane"/>
    <property type="evidence" value="ECO:0007669"/>
    <property type="project" value="UniProtKB-SubCell"/>
</dbReference>
<gene>
    <name evidence="9" type="ORF">Cni_G14049</name>
</gene>
<dbReference type="InterPro" id="IPR029044">
    <property type="entry name" value="Nucleotide-diphossugar_trans"/>
</dbReference>
<dbReference type="PANTHER" id="PTHR21461">
    <property type="entry name" value="GLYCOSYLTRANSFERASE FAMILY 92 PROTEIN"/>
    <property type="match status" value="1"/>
</dbReference>
<dbReference type="AlphaFoldDB" id="A0AAQ3KH05"/>